<keyword evidence="2" id="KW-1185">Reference proteome</keyword>
<name>A0A6G4WV85_9ACTN</name>
<dbReference type="AlphaFoldDB" id="A0A6G4WV85"/>
<protein>
    <submittedName>
        <fullName evidence="1">Uncharacterized protein</fullName>
    </submittedName>
</protein>
<organism evidence="1 2">
    <name type="scientific">Streptomyces boncukensis</name>
    <dbReference type="NCBI Taxonomy" id="2711219"/>
    <lineage>
        <taxon>Bacteria</taxon>
        <taxon>Bacillati</taxon>
        <taxon>Actinomycetota</taxon>
        <taxon>Actinomycetes</taxon>
        <taxon>Kitasatosporales</taxon>
        <taxon>Streptomycetaceae</taxon>
        <taxon>Streptomyces</taxon>
    </lineage>
</organism>
<dbReference type="Proteomes" id="UP000477722">
    <property type="component" value="Unassembled WGS sequence"/>
</dbReference>
<dbReference type="RefSeq" id="WP_165298034.1">
    <property type="nucleotide sequence ID" value="NZ_JAAKZZ010000056.1"/>
</dbReference>
<sequence length="47" mass="5311">MRLPCACGDDPSTVYDGRRDAAHHPCPARRTEARAGTIRQDWRLETT</sequence>
<reference evidence="1 2" key="1">
    <citation type="submission" date="2020-02" db="EMBL/GenBank/DDBJ databases">
        <title>Whole-genome analyses of novel actinobacteria.</title>
        <authorList>
            <person name="Sahin N."/>
            <person name="Tatar D."/>
        </authorList>
    </citation>
    <scope>NUCLEOTIDE SEQUENCE [LARGE SCALE GENOMIC DNA]</scope>
    <source>
        <strain evidence="1 2">SB3404</strain>
    </source>
</reference>
<dbReference type="EMBL" id="JAAKZZ010000056">
    <property type="protein sequence ID" value="NGO68381.1"/>
    <property type="molecule type" value="Genomic_DNA"/>
</dbReference>
<evidence type="ECO:0000313" key="2">
    <source>
        <dbReference type="Proteomes" id="UP000477722"/>
    </source>
</evidence>
<evidence type="ECO:0000313" key="1">
    <source>
        <dbReference type="EMBL" id="NGO68381.1"/>
    </source>
</evidence>
<gene>
    <name evidence="1" type="ORF">G5C65_08445</name>
</gene>
<comment type="caution">
    <text evidence="1">The sequence shown here is derived from an EMBL/GenBank/DDBJ whole genome shotgun (WGS) entry which is preliminary data.</text>
</comment>
<accession>A0A6G4WV85</accession>
<proteinExistence type="predicted"/>